<sequence>MSKGHTVILRTPAQRDWAKRLIDAAPDNAVVKVRPESRSLDQNARFWAMLSDISRAKPGGRTMTPERWKAAIMQSHGHAVQFENDLEGRPFPIGHSSSKLTKAEMGDLMTFMEATFTPLGVMWSDGE</sequence>
<proteinExistence type="predicted"/>
<dbReference type="Gene3D" id="1.10.3790.10">
    <property type="entry name" value="NinB"/>
    <property type="match status" value="1"/>
</dbReference>
<gene>
    <name evidence="1" type="ORF">UFOVP319_11</name>
</gene>
<dbReference type="Pfam" id="PF05772">
    <property type="entry name" value="NinB"/>
    <property type="match status" value="1"/>
</dbReference>
<reference evidence="1" key="1">
    <citation type="submission" date="2020-04" db="EMBL/GenBank/DDBJ databases">
        <authorList>
            <person name="Chiriac C."/>
            <person name="Salcher M."/>
            <person name="Ghai R."/>
            <person name="Kavagutti S V."/>
        </authorList>
    </citation>
    <scope>NUCLEOTIDE SEQUENCE</scope>
</reference>
<protein>
    <submittedName>
        <fullName evidence="1">Recombinase NinB</fullName>
    </submittedName>
</protein>
<dbReference type="SUPFAM" id="SSF103370">
    <property type="entry name" value="NinB"/>
    <property type="match status" value="1"/>
</dbReference>
<organism evidence="1">
    <name type="scientific">uncultured Caudovirales phage</name>
    <dbReference type="NCBI Taxonomy" id="2100421"/>
    <lineage>
        <taxon>Viruses</taxon>
        <taxon>Duplodnaviria</taxon>
        <taxon>Heunggongvirae</taxon>
        <taxon>Uroviricota</taxon>
        <taxon>Caudoviricetes</taxon>
        <taxon>Peduoviridae</taxon>
        <taxon>Maltschvirus</taxon>
        <taxon>Maltschvirus maltsch</taxon>
    </lineage>
</organism>
<dbReference type="InterPro" id="IPR036619">
    <property type="entry name" value="NinB_sf"/>
</dbReference>
<name>A0A6J5LRN2_9CAUD</name>
<evidence type="ECO:0000313" key="1">
    <source>
        <dbReference type="EMBL" id="CAB4137155.1"/>
    </source>
</evidence>
<dbReference type="EMBL" id="LR796336">
    <property type="protein sequence ID" value="CAB4137155.1"/>
    <property type="molecule type" value="Genomic_DNA"/>
</dbReference>
<dbReference type="InterPro" id="IPR008711">
    <property type="entry name" value="Recombinase_NinB"/>
</dbReference>
<accession>A0A6J5LRN2</accession>